<dbReference type="Gene3D" id="3.40.50.2000">
    <property type="entry name" value="Glycogen Phosphorylase B"/>
    <property type="match status" value="3"/>
</dbReference>
<gene>
    <name evidence="3" type="ORF">COLO4_11492</name>
</gene>
<evidence type="ECO:0000256" key="2">
    <source>
        <dbReference type="ARBA" id="ARBA00022676"/>
    </source>
</evidence>
<keyword evidence="4" id="KW-1185">Reference proteome</keyword>
<evidence type="ECO:0000313" key="4">
    <source>
        <dbReference type="Proteomes" id="UP000187203"/>
    </source>
</evidence>
<dbReference type="OrthoDB" id="5835829at2759"/>
<dbReference type="GO" id="GO:0080044">
    <property type="term" value="F:quercetin 7-O-glucosyltransferase activity"/>
    <property type="evidence" value="ECO:0007669"/>
    <property type="project" value="TreeGrafter"/>
</dbReference>
<accession>A0A1R3K495</accession>
<comment type="caution">
    <text evidence="3">The sequence shown here is derived from an EMBL/GenBank/DDBJ whole genome shotgun (WGS) entry which is preliminary data.</text>
</comment>
<dbReference type="PANTHER" id="PTHR11926">
    <property type="entry name" value="GLUCOSYL/GLUCURONOSYL TRANSFERASES"/>
    <property type="match status" value="1"/>
</dbReference>
<organism evidence="3 4">
    <name type="scientific">Corchorus olitorius</name>
    <dbReference type="NCBI Taxonomy" id="93759"/>
    <lineage>
        <taxon>Eukaryota</taxon>
        <taxon>Viridiplantae</taxon>
        <taxon>Streptophyta</taxon>
        <taxon>Embryophyta</taxon>
        <taxon>Tracheophyta</taxon>
        <taxon>Spermatophyta</taxon>
        <taxon>Magnoliopsida</taxon>
        <taxon>eudicotyledons</taxon>
        <taxon>Gunneridae</taxon>
        <taxon>Pentapetalae</taxon>
        <taxon>rosids</taxon>
        <taxon>malvids</taxon>
        <taxon>Malvales</taxon>
        <taxon>Malvaceae</taxon>
        <taxon>Grewioideae</taxon>
        <taxon>Apeibeae</taxon>
        <taxon>Corchorus</taxon>
    </lineage>
</organism>
<name>A0A1R3K495_9ROSI</name>
<dbReference type="STRING" id="93759.A0A1R3K495"/>
<dbReference type="EMBL" id="AWUE01014708">
    <property type="protein sequence ID" value="OMP01891.1"/>
    <property type="molecule type" value="Genomic_DNA"/>
</dbReference>
<evidence type="ECO:0000313" key="3">
    <source>
        <dbReference type="EMBL" id="OMP01891.1"/>
    </source>
</evidence>
<protein>
    <submittedName>
        <fullName evidence="3">UDP-glucuronosyl/UDP-glucosyltransferase</fullName>
    </submittedName>
</protein>
<keyword evidence="2" id="KW-0808">Transferase</keyword>
<dbReference type="PANTHER" id="PTHR11926:SF1264">
    <property type="entry name" value="GLYCOSYLTRANSFERASE-RELATED"/>
    <property type="match status" value="1"/>
</dbReference>
<sequence length="348" mass="38411">METEGVKVIMVSLALQGHINPMLKLAKVLVSKGIHVTIATNDVARKRMLDSMKTSNGRLGLNLEFFSDGLSHDFDRDNDTGTFIASLKKNGPTNLSNLIADLKAKGNKYSCLISSPFITWVPGVASEHGIPCSVLWIQSSTVFSIYYHGVKNPKLFPNLENPNGDIELPGLKMFKVGDLPTFILPSALPHFRQWVVEFISVLDKVKWVLGNSVFELEEEIVNSISLVKTFYPIGPLVSPFLLGKKEAVVGNVDMWSAEDSCIEWLDKQSPASIGVRMRNGEDGKTLSVDDVERCIKEVMDGPRAEEMKKRAMELKAIAMKALDYGGSSDRNIDKFISEISGKTFSNGI</sequence>
<dbReference type="GO" id="GO:0010294">
    <property type="term" value="F:abscisic acid glucosyltransferase activity"/>
    <property type="evidence" value="ECO:0007669"/>
    <property type="project" value="TreeGrafter"/>
</dbReference>
<reference evidence="4" key="1">
    <citation type="submission" date="2013-09" db="EMBL/GenBank/DDBJ databases">
        <title>Corchorus olitorius genome sequencing.</title>
        <authorList>
            <person name="Alam M."/>
            <person name="Haque M.S."/>
            <person name="Islam M.S."/>
            <person name="Emdad E.M."/>
            <person name="Islam M.M."/>
            <person name="Ahmed B."/>
            <person name="Halim A."/>
            <person name="Hossen Q.M.M."/>
            <person name="Hossain M.Z."/>
            <person name="Ahmed R."/>
            <person name="Khan M.M."/>
            <person name="Islam R."/>
            <person name="Rashid M.M."/>
            <person name="Khan S.A."/>
            <person name="Rahman M.S."/>
            <person name="Alam M."/>
            <person name="Yahiya A.S."/>
            <person name="Khan M.S."/>
            <person name="Azam M.S."/>
            <person name="Haque T."/>
            <person name="Lashkar M.Z.H."/>
            <person name="Akhand A.I."/>
            <person name="Morshed G."/>
            <person name="Roy S."/>
            <person name="Uddin K.S."/>
            <person name="Rabeya T."/>
            <person name="Hossain A.S."/>
            <person name="Chowdhury A."/>
            <person name="Snigdha A.R."/>
            <person name="Mortoza M.S."/>
            <person name="Matin S.A."/>
            <person name="Hoque S.M.E."/>
            <person name="Islam M.K."/>
            <person name="Roy D.K."/>
            <person name="Haider R."/>
            <person name="Moosa M.M."/>
            <person name="Elias S.M."/>
            <person name="Hasan A.M."/>
            <person name="Jahan S."/>
            <person name="Shafiuddin M."/>
            <person name="Mahmood N."/>
            <person name="Shommy N.S."/>
        </authorList>
    </citation>
    <scope>NUCLEOTIDE SEQUENCE [LARGE SCALE GENOMIC DNA]</scope>
    <source>
        <strain evidence="4">cv. O-4</strain>
    </source>
</reference>
<proteinExistence type="inferred from homology"/>
<keyword evidence="2" id="KW-0328">Glycosyltransferase</keyword>
<comment type="similarity">
    <text evidence="1">Belongs to the UDP-glycosyltransferase family.</text>
</comment>
<dbReference type="Proteomes" id="UP000187203">
    <property type="component" value="Unassembled WGS sequence"/>
</dbReference>
<dbReference type="AlphaFoldDB" id="A0A1R3K495"/>
<dbReference type="GO" id="GO:0080043">
    <property type="term" value="F:quercetin 3-O-glucosyltransferase activity"/>
    <property type="evidence" value="ECO:0007669"/>
    <property type="project" value="TreeGrafter"/>
</dbReference>
<evidence type="ECO:0000256" key="1">
    <source>
        <dbReference type="ARBA" id="ARBA00009995"/>
    </source>
</evidence>
<dbReference type="SUPFAM" id="SSF53756">
    <property type="entry name" value="UDP-Glycosyltransferase/glycogen phosphorylase"/>
    <property type="match status" value="1"/>
</dbReference>